<gene>
    <name evidence="2" type="ORF">FGO68_gene13443</name>
</gene>
<evidence type="ECO:0000313" key="2">
    <source>
        <dbReference type="EMBL" id="TNV87273.1"/>
    </source>
</evidence>
<evidence type="ECO:0000313" key="3">
    <source>
        <dbReference type="Proteomes" id="UP000785679"/>
    </source>
</evidence>
<feature type="transmembrane region" description="Helical" evidence="1">
    <location>
        <begin position="129"/>
        <end position="150"/>
    </location>
</feature>
<comment type="caution">
    <text evidence="2">The sequence shown here is derived from an EMBL/GenBank/DDBJ whole genome shotgun (WGS) entry which is preliminary data.</text>
</comment>
<sequence>MMILSIISINVPGLVQIVQQILLNFIYMDLFQTDKWVIPLFYTEDQLAMDEPLNMFFDLNGLGSPRFIVTTGSSFVFLVIFISEHLLYIISRDFLSRFTVWGKRIADKLSTKLHWAGTVRFIMQQFAPLLLASVMNLFKVIPKILIFYSLSFQMLEITSTYNALQLFQFLHHTSYQNSLLYSTKQRLRVPLKMKHSLLNMRIQQTDSTSLQLQDYIGIFQYSSAGSLLLQLSFF</sequence>
<accession>A0A8J8TAG4</accession>
<keyword evidence="1" id="KW-1133">Transmembrane helix</keyword>
<organism evidence="2 3">
    <name type="scientific">Halteria grandinella</name>
    <dbReference type="NCBI Taxonomy" id="5974"/>
    <lineage>
        <taxon>Eukaryota</taxon>
        <taxon>Sar</taxon>
        <taxon>Alveolata</taxon>
        <taxon>Ciliophora</taxon>
        <taxon>Intramacronucleata</taxon>
        <taxon>Spirotrichea</taxon>
        <taxon>Stichotrichia</taxon>
        <taxon>Sporadotrichida</taxon>
        <taxon>Halteriidae</taxon>
        <taxon>Halteria</taxon>
    </lineage>
</organism>
<protein>
    <submittedName>
        <fullName evidence="2">Uncharacterized protein</fullName>
    </submittedName>
</protein>
<keyword evidence="1" id="KW-0812">Transmembrane</keyword>
<proteinExistence type="predicted"/>
<feature type="transmembrane region" description="Helical" evidence="1">
    <location>
        <begin position="7"/>
        <end position="27"/>
    </location>
</feature>
<evidence type="ECO:0000256" key="1">
    <source>
        <dbReference type="SAM" id="Phobius"/>
    </source>
</evidence>
<name>A0A8J8TAG4_HALGN</name>
<reference evidence="2" key="1">
    <citation type="submission" date="2019-06" db="EMBL/GenBank/DDBJ databases">
        <authorList>
            <person name="Zheng W."/>
        </authorList>
    </citation>
    <scope>NUCLEOTIDE SEQUENCE</scope>
    <source>
        <strain evidence="2">QDHG01</strain>
    </source>
</reference>
<dbReference type="Proteomes" id="UP000785679">
    <property type="component" value="Unassembled WGS sequence"/>
</dbReference>
<dbReference type="AlphaFoldDB" id="A0A8J8TAG4"/>
<keyword evidence="3" id="KW-1185">Reference proteome</keyword>
<keyword evidence="1" id="KW-0472">Membrane</keyword>
<feature type="transmembrane region" description="Helical" evidence="1">
    <location>
        <begin position="67"/>
        <end position="90"/>
    </location>
</feature>
<dbReference type="EMBL" id="RRYP01000537">
    <property type="protein sequence ID" value="TNV87273.1"/>
    <property type="molecule type" value="Genomic_DNA"/>
</dbReference>